<dbReference type="Proteomes" id="UP000594263">
    <property type="component" value="Unplaced"/>
</dbReference>
<sequence length="149" mass="15712">MRKIVVNSVKDLVVNRSRNKRSLISYGCYTFASSSPFLSRFLSTVSDPVAMSAPSESTPAVTLGNINPKVRWSDSSSSRATCASRSALSRWRRRGASASSRPPDRRPKASKSAAGIAVAVDRGSRKERRFAAADCGAAECDLAAAGGGG</sequence>
<accession>A0A7N0VLU1</accession>
<feature type="region of interest" description="Disordered" evidence="1">
    <location>
        <begin position="71"/>
        <end position="123"/>
    </location>
</feature>
<reference evidence="2" key="1">
    <citation type="submission" date="2021-01" db="UniProtKB">
        <authorList>
            <consortium name="EnsemblPlants"/>
        </authorList>
    </citation>
    <scope>IDENTIFICATION</scope>
</reference>
<proteinExistence type="predicted"/>
<evidence type="ECO:0000313" key="2">
    <source>
        <dbReference type="EnsemblPlants" id="Kaladp1044s0001.1.v1.1"/>
    </source>
</evidence>
<dbReference type="Gramene" id="Kaladp1044s0001.1.v1.1">
    <property type="protein sequence ID" value="Kaladp1044s0001.1.v1.1"/>
    <property type="gene ID" value="Kaladp1044s0001.v1.1"/>
</dbReference>
<organism evidence="2 3">
    <name type="scientific">Kalanchoe fedtschenkoi</name>
    <name type="common">Lavender scallops</name>
    <name type="synonym">South American air plant</name>
    <dbReference type="NCBI Taxonomy" id="63787"/>
    <lineage>
        <taxon>Eukaryota</taxon>
        <taxon>Viridiplantae</taxon>
        <taxon>Streptophyta</taxon>
        <taxon>Embryophyta</taxon>
        <taxon>Tracheophyta</taxon>
        <taxon>Spermatophyta</taxon>
        <taxon>Magnoliopsida</taxon>
        <taxon>eudicotyledons</taxon>
        <taxon>Gunneridae</taxon>
        <taxon>Pentapetalae</taxon>
        <taxon>Saxifragales</taxon>
        <taxon>Crassulaceae</taxon>
        <taxon>Kalanchoe</taxon>
    </lineage>
</organism>
<keyword evidence="3" id="KW-1185">Reference proteome</keyword>
<evidence type="ECO:0000313" key="3">
    <source>
        <dbReference type="Proteomes" id="UP000594263"/>
    </source>
</evidence>
<feature type="compositionally biased region" description="Low complexity" evidence="1">
    <location>
        <begin position="73"/>
        <end position="89"/>
    </location>
</feature>
<dbReference type="AlphaFoldDB" id="A0A7N0VLU1"/>
<name>A0A7N0VLU1_KALFE</name>
<dbReference type="EnsemblPlants" id="Kaladp1044s0001.1.v1.1">
    <property type="protein sequence ID" value="Kaladp1044s0001.1.v1.1"/>
    <property type="gene ID" value="Kaladp1044s0001.v1.1"/>
</dbReference>
<evidence type="ECO:0000256" key="1">
    <source>
        <dbReference type="SAM" id="MobiDB-lite"/>
    </source>
</evidence>
<protein>
    <submittedName>
        <fullName evidence="2">Uncharacterized protein</fullName>
    </submittedName>
</protein>